<feature type="transmembrane region" description="Helical" evidence="7">
    <location>
        <begin position="108"/>
        <end position="128"/>
    </location>
</feature>
<organism evidence="9 10">
    <name type="scientific">Arthrobacter bambusae</name>
    <dbReference type="NCBI Taxonomy" id="1338426"/>
    <lineage>
        <taxon>Bacteria</taxon>
        <taxon>Bacillati</taxon>
        <taxon>Actinomycetota</taxon>
        <taxon>Actinomycetes</taxon>
        <taxon>Micrococcales</taxon>
        <taxon>Micrococcaceae</taxon>
        <taxon>Arthrobacter</taxon>
    </lineage>
</organism>
<proteinExistence type="predicted"/>
<comment type="caution">
    <text evidence="9">The sequence shown here is derived from an EMBL/GenBank/DDBJ whole genome shotgun (WGS) entry which is preliminary data.</text>
</comment>
<dbReference type="SUPFAM" id="SSF48317">
    <property type="entry name" value="Acid phosphatase/Vanadium-dependent haloperoxidase"/>
    <property type="match status" value="1"/>
</dbReference>
<dbReference type="EMBL" id="JBEPSN010000009">
    <property type="protein sequence ID" value="MET4541557.1"/>
    <property type="molecule type" value="Genomic_DNA"/>
</dbReference>
<dbReference type="InterPro" id="IPR036938">
    <property type="entry name" value="PAP2/HPO_sf"/>
</dbReference>
<evidence type="ECO:0000256" key="7">
    <source>
        <dbReference type="SAM" id="Phobius"/>
    </source>
</evidence>
<accession>A0ABV2PAI8</accession>
<feature type="transmembrane region" description="Helical" evidence="7">
    <location>
        <begin position="81"/>
        <end position="101"/>
    </location>
</feature>
<keyword evidence="3 7" id="KW-0812">Transmembrane</keyword>
<reference evidence="9 10" key="1">
    <citation type="submission" date="2024-06" db="EMBL/GenBank/DDBJ databases">
        <title>Sorghum-associated microbial communities from plants grown in Nebraska, USA.</title>
        <authorList>
            <person name="Schachtman D."/>
        </authorList>
    </citation>
    <scope>NUCLEOTIDE SEQUENCE [LARGE SCALE GENOMIC DNA]</scope>
    <source>
        <strain evidence="9 10">3552</strain>
    </source>
</reference>
<keyword evidence="6 7" id="KW-0472">Membrane</keyword>
<gene>
    <name evidence="9" type="ORF">ABIE37_003355</name>
</gene>
<feature type="domain" description="Phosphatidic acid phosphatase type 2/haloperoxidase" evidence="8">
    <location>
        <begin position="106"/>
        <end position="210"/>
    </location>
</feature>
<feature type="transmembrane region" description="Helical" evidence="7">
    <location>
        <begin position="191"/>
        <end position="211"/>
    </location>
</feature>
<evidence type="ECO:0000256" key="2">
    <source>
        <dbReference type="ARBA" id="ARBA00022475"/>
    </source>
</evidence>
<keyword evidence="10" id="KW-1185">Reference proteome</keyword>
<keyword evidence="5 7" id="KW-1133">Transmembrane helix</keyword>
<evidence type="ECO:0000256" key="1">
    <source>
        <dbReference type="ARBA" id="ARBA00004651"/>
    </source>
</evidence>
<comment type="subcellular location">
    <subcellularLocation>
        <location evidence="1">Cell membrane</location>
        <topology evidence="1">Multi-pass membrane protein</topology>
    </subcellularLocation>
</comment>
<evidence type="ECO:0000256" key="5">
    <source>
        <dbReference type="ARBA" id="ARBA00022989"/>
    </source>
</evidence>
<dbReference type="Proteomes" id="UP001549307">
    <property type="component" value="Unassembled WGS sequence"/>
</dbReference>
<protein>
    <submittedName>
        <fullName evidence="9">Membrane-associated phospholipid phosphatase</fullName>
    </submittedName>
</protein>
<evidence type="ECO:0000256" key="4">
    <source>
        <dbReference type="ARBA" id="ARBA00022801"/>
    </source>
</evidence>
<dbReference type="SMART" id="SM00014">
    <property type="entry name" value="acidPPc"/>
    <property type="match status" value="1"/>
</dbReference>
<name>A0ABV2PAI8_9MICC</name>
<evidence type="ECO:0000256" key="6">
    <source>
        <dbReference type="ARBA" id="ARBA00023136"/>
    </source>
</evidence>
<dbReference type="Gene3D" id="1.20.144.10">
    <property type="entry name" value="Phosphatidic acid phosphatase type 2/haloperoxidase"/>
    <property type="match status" value="1"/>
</dbReference>
<sequence>MPSACRGYDEWMIRVLLPRQQPGWKLVVPAVLLLCAFMVPGIMILAGQGEPAFNGVDTTWQAFTFTLHSPFWDGVNAVLNWAGYAGILAFHVVLALALLVWQRPMGAVFAATSGITALALTQLAKAVVGRDRPQGAQVLTDTGSYPSGHVSATTAFLMVLAILIGRWWMALLAAVGVLAMMVSRTYLSAHWLSDVLGGACLAAGVVLIMWWRFRDICVKENELADGRTIWAAKASRRLQAGEPAE</sequence>
<evidence type="ECO:0000313" key="9">
    <source>
        <dbReference type="EMBL" id="MET4541557.1"/>
    </source>
</evidence>
<feature type="transmembrane region" description="Helical" evidence="7">
    <location>
        <begin position="26"/>
        <end position="46"/>
    </location>
</feature>
<keyword evidence="2" id="KW-1003">Cell membrane</keyword>
<dbReference type="CDD" id="cd03392">
    <property type="entry name" value="PAP2_like_2"/>
    <property type="match status" value="1"/>
</dbReference>
<feature type="transmembrane region" description="Helical" evidence="7">
    <location>
        <begin position="155"/>
        <end position="179"/>
    </location>
</feature>
<dbReference type="Pfam" id="PF01569">
    <property type="entry name" value="PAP2"/>
    <property type="match status" value="1"/>
</dbReference>
<dbReference type="PANTHER" id="PTHR14969:SF62">
    <property type="entry name" value="DECAPRENYLPHOSPHORYL-5-PHOSPHORIBOSE PHOSPHATASE RV3807C-RELATED"/>
    <property type="match status" value="1"/>
</dbReference>
<dbReference type="InterPro" id="IPR000326">
    <property type="entry name" value="PAP2/HPO"/>
</dbReference>
<dbReference type="GeneID" id="92754283"/>
<evidence type="ECO:0000256" key="3">
    <source>
        <dbReference type="ARBA" id="ARBA00022692"/>
    </source>
</evidence>
<evidence type="ECO:0000259" key="8">
    <source>
        <dbReference type="SMART" id="SM00014"/>
    </source>
</evidence>
<dbReference type="RefSeq" id="WP_354231454.1">
    <property type="nucleotide sequence ID" value="NZ_JBEPSN010000009.1"/>
</dbReference>
<evidence type="ECO:0000313" key="10">
    <source>
        <dbReference type="Proteomes" id="UP001549307"/>
    </source>
</evidence>
<dbReference type="PANTHER" id="PTHR14969">
    <property type="entry name" value="SPHINGOSINE-1-PHOSPHATE PHOSPHOHYDROLASE"/>
    <property type="match status" value="1"/>
</dbReference>
<keyword evidence="4" id="KW-0378">Hydrolase</keyword>